<feature type="compositionally biased region" description="Acidic residues" evidence="1">
    <location>
        <begin position="201"/>
        <end position="222"/>
    </location>
</feature>
<dbReference type="PANTHER" id="PTHR21860">
    <property type="entry name" value="TRANSCRIPTION INITIATION FACTOR IIIC TFIIIC , POLYPEPTIDE 6-RELATED"/>
    <property type="match status" value="1"/>
</dbReference>
<dbReference type="GO" id="GO:0006383">
    <property type="term" value="P:transcription by RNA polymerase III"/>
    <property type="evidence" value="ECO:0007669"/>
    <property type="project" value="InterPro"/>
</dbReference>
<accession>A0A5C3LS09</accession>
<dbReference type="Pfam" id="PF10419">
    <property type="entry name" value="TFIIIC_sub6"/>
    <property type="match status" value="1"/>
</dbReference>
<dbReference type="InterPro" id="IPR019481">
    <property type="entry name" value="TFIIIC_triple_barrel"/>
</dbReference>
<dbReference type="Proteomes" id="UP000308652">
    <property type="component" value="Unassembled WGS sequence"/>
</dbReference>
<feature type="region of interest" description="Disordered" evidence="1">
    <location>
        <begin position="122"/>
        <end position="222"/>
    </location>
</feature>
<feature type="domain" description="Transcription factor TFIIIC triple barrel" evidence="2">
    <location>
        <begin position="25"/>
        <end position="115"/>
    </location>
</feature>
<dbReference type="EMBL" id="ML213618">
    <property type="protein sequence ID" value="TFK35894.1"/>
    <property type="molecule type" value="Genomic_DNA"/>
</dbReference>
<evidence type="ECO:0000313" key="3">
    <source>
        <dbReference type="EMBL" id="TFK35894.1"/>
    </source>
</evidence>
<feature type="compositionally biased region" description="Basic and acidic residues" evidence="1">
    <location>
        <begin position="157"/>
        <end position="184"/>
    </location>
</feature>
<dbReference type="STRING" id="68775.A0A5C3LS09"/>
<evidence type="ECO:0000313" key="4">
    <source>
        <dbReference type="Proteomes" id="UP000308652"/>
    </source>
</evidence>
<reference evidence="3 4" key="1">
    <citation type="journal article" date="2019" name="Nat. Ecol. Evol.">
        <title>Megaphylogeny resolves global patterns of mushroom evolution.</title>
        <authorList>
            <person name="Varga T."/>
            <person name="Krizsan K."/>
            <person name="Foldi C."/>
            <person name="Dima B."/>
            <person name="Sanchez-Garcia M."/>
            <person name="Sanchez-Ramirez S."/>
            <person name="Szollosi G.J."/>
            <person name="Szarkandi J.G."/>
            <person name="Papp V."/>
            <person name="Albert L."/>
            <person name="Andreopoulos W."/>
            <person name="Angelini C."/>
            <person name="Antonin V."/>
            <person name="Barry K.W."/>
            <person name="Bougher N.L."/>
            <person name="Buchanan P."/>
            <person name="Buyck B."/>
            <person name="Bense V."/>
            <person name="Catcheside P."/>
            <person name="Chovatia M."/>
            <person name="Cooper J."/>
            <person name="Damon W."/>
            <person name="Desjardin D."/>
            <person name="Finy P."/>
            <person name="Geml J."/>
            <person name="Haridas S."/>
            <person name="Hughes K."/>
            <person name="Justo A."/>
            <person name="Karasinski D."/>
            <person name="Kautmanova I."/>
            <person name="Kiss B."/>
            <person name="Kocsube S."/>
            <person name="Kotiranta H."/>
            <person name="LaButti K.M."/>
            <person name="Lechner B.E."/>
            <person name="Liimatainen K."/>
            <person name="Lipzen A."/>
            <person name="Lukacs Z."/>
            <person name="Mihaltcheva S."/>
            <person name="Morgado L.N."/>
            <person name="Niskanen T."/>
            <person name="Noordeloos M.E."/>
            <person name="Ohm R.A."/>
            <person name="Ortiz-Santana B."/>
            <person name="Ovrebo C."/>
            <person name="Racz N."/>
            <person name="Riley R."/>
            <person name="Savchenko A."/>
            <person name="Shiryaev A."/>
            <person name="Soop K."/>
            <person name="Spirin V."/>
            <person name="Szebenyi C."/>
            <person name="Tomsovsky M."/>
            <person name="Tulloss R.E."/>
            <person name="Uehling J."/>
            <person name="Grigoriev I.V."/>
            <person name="Vagvolgyi C."/>
            <person name="Papp T."/>
            <person name="Martin F.M."/>
            <person name="Miettinen O."/>
            <person name="Hibbett D.S."/>
            <person name="Nagy L.G."/>
        </authorList>
    </citation>
    <scope>NUCLEOTIDE SEQUENCE [LARGE SCALE GENOMIC DNA]</scope>
    <source>
        <strain evidence="3 4">CBS 166.37</strain>
    </source>
</reference>
<proteinExistence type="predicted"/>
<dbReference type="InterPro" id="IPR042771">
    <property type="entry name" value="GTF3C6-like"/>
</dbReference>
<dbReference type="PANTHER" id="PTHR21860:SF2">
    <property type="entry name" value="GENERAL TRANSCRIPTION FACTOR 3C POLYPEPTIDE 6"/>
    <property type="match status" value="1"/>
</dbReference>
<feature type="compositionally biased region" description="Basic residues" evidence="1">
    <location>
        <begin position="185"/>
        <end position="197"/>
    </location>
</feature>
<dbReference type="OrthoDB" id="1877767at2759"/>
<evidence type="ECO:0000259" key="2">
    <source>
        <dbReference type="Pfam" id="PF10419"/>
    </source>
</evidence>
<keyword evidence="4" id="KW-1185">Reference proteome</keyword>
<evidence type="ECO:0000256" key="1">
    <source>
        <dbReference type="SAM" id="MobiDB-lite"/>
    </source>
</evidence>
<gene>
    <name evidence="3" type="ORF">BDQ12DRAFT_687735</name>
</gene>
<name>A0A5C3LS09_9AGAR</name>
<protein>
    <recommendedName>
        <fullName evidence="2">Transcription factor TFIIIC triple barrel domain-containing protein</fullName>
    </recommendedName>
</protein>
<dbReference type="AlphaFoldDB" id="A0A5C3LS09"/>
<sequence length="222" mass="24796">MTSAPSSLCPGYKQVEAFGPDEDYEDEEVSYVTLDLGSIEPTLVPSSSTYRLIGLDTPTPFLQLSGTILRGRHDSLLGTELLFTEDKETHDWSKRSIVHVANTEQRVCFTEVRLQPKVAVEDENSMEGIEEAPTAPAEDKIDRMTGKAPLPTRAPRTRKDGTTKEKTKKPPKEKVAKEPKEKRATRASTRTKGKGKAKAVDEDEDYMDLPYDEDSMDVMEDD</sequence>
<organism evidence="3 4">
    <name type="scientific">Crucibulum laeve</name>
    <dbReference type="NCBI Taxonomy" id="68775"/>
    <lineage>
        <taxon>Eukaryota</taxon>
        <taxon>Fungi</taxon>
        <taxon>Dikarya</taxon>
        <taxon>Basidiomycota</taxon>
        <taxon>Agaricomycotina</taxon>
        <taxon>Agaricomycetes</taxon>
        <taxon>Agaricomycetidae</taxon>
        <taxon>Agaricales</taxon>
        <taxon>Agaricineae</taxon>
        <taxon>Nidulariaceae</taxon>
        <taxon>Crucibulum</taxon>
    </lineage>
</organism>
<dbReference type="Gene3D" id="2.60.40.4370">
    <property type="match status" value="1"/>
</dbReference>
<dbReference type="GO" id="GO:0000127">
    <property type="term" value="C:transcription factor TFIIIC complex"/>
    <property type="evidence" value="ECO:0007669"/>
    <property type="project" value="TreeGrafter"/>
</dbReference>